<evidence type="ECO:0008006" key="2">
    <source>
        <dbReference type="Google" id="ProtNLM"/>
    </source>
</evidence>
<feature type="non-terminal residue" evidence="1">
    <location>
        <position position="1"/>
    </location>
</feature>
<dbReference type="PANTHER" id="PTHR47186">
    <property type="entry name" value="LEUCINE-RICH REPEAT-CONTAINING PROTEIN 57"/>
    <property type="match status" value="1"/>
</dbReference>
<protein>
    <recommendedName>
        <fullName evidence="2">Toll/interleukin-1 receptor (TIR) domain-containing protein</fullName>
    </recommendedName>
</protein>
<dbReference type="PANTHER" id="PTHR47186:SF3">
    <property type="entry name" value="OS09G0267800 PROTEIN"/>
    <property type="match status" value="1"/>
</dbReference>
<comment type="caution">
    <text evidence="1">The sequence shown here is derived from an EMBL/GenBank/DDBJ whole genome shotgun (WGS) entry which is preliminary data.</text>
</comment>
<name>A0A699JS95_TANCI</name>
<gene>
    <name evidence="1" type="ORF">Tci_626863</name>
</gene>
<accession>A0A699JS95</accession>
<sequence>CDSLVELHMPFECPKLKFLDLSNTKCSTLDLGLTPNLQMLDLKECHDLVEINDPFGSLKTFRCLELTNYWRFESFLSDKWFDLVNADSLSGLYVIVGSFDDVWPLMLEGLEELNFLSTEVKHLPEIAELPEEIGRLECLKELDITGTGISDLPQSIFRVKAVNSTNTESRRLVCRARVMILNSSKGPNESLHRELFLTGGAPVVLASGRNDVTFTKKDRKIHSFSWI</sequence>
<proteinExistence type="predicted"/>
<dbReference type="EMBL" id="BKCJ010443609">
    <property type="protein sequence ID" value="GFA54891.1"/>
    <property type="molecule type" value="Genomic_DNA"/>
</dbReference>
<dbReference type="SUPFAM" id="SSF52058">
    <property type="entry name" value="L domain-like"/>
    <property type="match status" value="1"/>
</dbReference>
<dbReference type="AlphaFoldDB" id="A0A699JS95"/>
<reference evidence="1" key="1">
    <citation type="journal article" date="2019" name="Sci. Rep.">
        <title>Draft genome of Tanacetum cinerariifolium, the natural source of mosquito coil.</title>
        <authorList>
            <person name="Yamashiro T."/>
            <person name="Shiraishi A."/>
            <person name="Satake H."/>
            <person name="Nakayama K."/>
        </authorList>
    </citation>
    <scope>NUCLEOTIDE SEQUENCE</scope>
</reference>
<dbReference type="Gene3D" id="3.80.10.10">
    <property type="entry name" value="Ribonuclease Inhibitor"/>
    <property type="match status" value="2"/>
</dbReference>
<evidence type="ECO:0000313" key="1">
    <source>
        <dbReference type="EMBL" id="GFA54891.1"/>
    </source>
</evidence>
<dbReference type="InterPro" id="IPR032675">
    <property type="entry name" value="LRR_dom_sf"/>
</dbReference>
<organism evidence="1">
    <name type="scientific">Tanacetum cinerariifolium</name>
    <name type="common">Dalmatian daisy</name>
    <name type="synonym">Chrysanthemum cinerariifolium</name>
    <dbReference type="NCBI Taxonomy" id="118510"/>
    <lineage>
        <taxon>Eukaryota</taxon>
        <taxon>Viridiplantae</taxon>
        <taxon>Streptophyta</taxon>
        <taxon>Embryophyta</taxon>
        <taxon>Tracheophyta</taxon>
        <taxon>Spermatophyta</taxon>
        <taxon>Magnoliopsida</taxon>
        <taxon>eudicotyledons</taxon>
        <taxon>Gunneridae</taxon>
        <taxon>Pentapetalae</taxon>
        <taxon>asterids</taxon>
        <taxon>campanulids</taxon>
        <taxon>Asterales</taxon>
        <taxon>Asteraceae</taxon>
        <taxon>Asteroideae</taxon>
        <taxon>Anthemideae</taxon>
        <taxon>Anthemidinae</taxon>
        <taxon>Tanacetum</taxon>
    </lineage>
</organism>